<dbReference type="Gene3D" id="3.40.50.360">
    <property type="match status" value="1"/>
</dbReference>
<organism evidence="1 2">
    <name type="scientific">Holtiella tumoricola</name>
    <dbReference type="NCBI Taxonomy" id="3018743"/>
    <lineage>
        <taxon>Bacteria</taxon>
        <taxon>Bacillati</taxon>
        <taxon>Bacillota</taxon>
        <taxon>Clostridia</taxon>
        <taxon>Lachnospirales</taxon>
        <taxon>Cellulosilyticaceae</taxon>
        <taxon>Holtiella</taxon>
    </lineage>
</organism>
<accession>A0AA42DQI4</accession>
<evidence type="ECO:0000313" key="1">
    <source>
        <dbReference type="EMBL" id="MDA3732973.1"/>
    </source>
</evidence>
<dbReference type="InterPro" id="IPR029039">
    <property type="entry name" value="Flavoprotein-like_sf"/>
</dbReference>
<dbReference type="SUPFAM" id="SSF52218">
    <property type="entry name" value="Flavoproteins"/>
    <property type="match status" value="1"/>
</dbReference>
<dbReference type="RefSeq" id="WP_053985917.1">
    <property type="nucleotide sequence ID" value="NZ_JAQIFT010000058.1"/>
</dbReference>
<proteinExistence type="predicted"/>
<dbReference type="AlphaFoldDB" id="A0AA42DQI4"/>
<sequence length="189" mass="21684">MKVLVSYNEKPTHILGKRLREEILSRLKEQEYPIQTFGANIEESKNCLGCFGCWVKTPGTCVIKDKQTEFSKAYISNDTVILITQIKYGTYEPVIKNMLDRNIPNVLPFFETVKGETHHQPRYKKYPEFIVVGYGEDLSQEEVETFKGIINANSINMKKSKGYTFICESEEKVEEIVSALIELCKGLEV</sequence>
<dbReference type="EMBL" id="JAQIFT010000058">
    <property type="protein sequence ID" value="MDA3732973.1"/>
    <property type="molecule type" value="Genomic_DNA"/>
</dbReference>
<gene>
    <name evidence="1" type="ORF">PBV87_15965</name>
</gene>
<name>A0AA42DQI4_9FIRM</name>
<dbReference type="Proteomes" id="UP001169242">
    <property type="component" value="Unassembled WGS sequence"/>
</dbReference>
<evidence type="ECO:0000313" key="2">
    <source>
        <dbReference type="Proteomes" id="UP001169242"/>
    </source>
</evidence>
<comment type="caution">
    <text evidence="1">The sequence shown here is derived from an EMBL/GenBank/DDBJ whole genome shotgun (WGS) entry which is preliminary data.</text>
</comment>
<protein>
    <submittedName>
        <fullName evidence="1">Flavodoxin family protein</fullName>
    </submittedName>
</protein>
<reference evidence="1" key="1">
    <citation type="journal article" date="2023" name="Int. J. Syst. Evol. Microbiol.">
        <title>&lt;i&gt;Holtiella tumoricola&lt;/i&gt; gen. nov. sp. nov., isolated from a human clinical sample.</title>
        <authorList>
            <person name="Allen-Vercoe E."/>
            <person name="Daigneault M.C."/>
            <person name="Vancuren S.J."/>
            <person name="Cochrane K."/>
            <person name="O'Neal L.L."/>
            <person name="Sankaranarayanan K."/>
            <person name="Lawson P.A."/>
        </authorList>
    </citation>
    <scope>NUCLEOTIDE SEQUENCE</scope>
    <source>
        <strain evidence="1">CC70A</strain>
    </source>
</reference>
<keyword evidence="2" id="KW-1185">Reference proteome</keyword>